<evidence type="ECO:0000256" key="3">
    <source>
        <dbReference type="ARBA" id="ARBA00022475"/>
    </source>
</evidence>
<reference evidence="9" key="1">
    <citation type="submission" date="2019-08" db="EMBL/GenBank/DDBJ databases">
        <authorList>
            <person name="Kucharzyk K."/>
            <person name="Murdoch R.W."/>
            <person name="Higgins S."/>
            <person name="Loffler F."/>
        </authorList>
    </citation>
    <scope>NUCLEOTIDE SEQUENCE</scope>
</reference>
<evidence type="ECO:0000256" key="6">
    <source>
        <dbReference type="ARBA" id="ARBA00023136"/>
    </source>
</evidence>
<feature type="transmembrane region" description="Helical" evidence="7">
    <location>
        <begin position="35"/>
        <end position="57"/>
    </location>
</feature>
<comment type="caution">
    <text evidence="9">The sequence shown here is derived from an EMBL/GenBank/DDBJ whole genome shotgun (WGS) entry which is preliminary data.</text>
</comment>
<feature type="transmembrane region" description="Helical" evidence="7">
    <location>
        <begin position="226"/>
        <end position="247"/>
    </location>
</feature>
<gene>
    <name evidence="9" type="primary">gsiD_14</name>
    <name evidence="9" type="ORF">SDC9_39273</name>
</gene>
<dbReference type="Pfam" id="PF12911">
    <property type="entry name" value="OppC_N"/>
    <property type="match status" value="1"/>
</dbReference>
<feature type="transmembrane region" description="Helical" evidence="7">
    <location>
        <begin position="103"/>
        <end position="127"/>
    </location>
</feature>
<dbReference type="EMBL" id="VSSQ01000382">
    <property type="protein sequence ID" value="MPL93147.1"/>
    <property type="molecule type" value="Genomic_DNA"/>
</dbReference>
<dbReference type="PROSITE" id="PS50928">
    <property type="entry name" value="ABC_TM1"/>
    <property type="match status" value="1"/>
</dbReference>
<keyword evidence="5 7" id="KW-1133">Transmembrane helix</keyword>
<dbReference type="Gene3D" id="1.10.3720.10">
    <property type="entry name" value="MetI-like"/>
    <property type="match status" value="1"/>
</dbReference>
<organism evidence="9">
    <name type="scientific">bioreactor metagenome</name>
    <dbReference type="NCBI Taxonomy" id="1076179"/>
    <lineage>
        <taxon>unclassified sequences</taxon>
        <taxon>metagenomes</taxon>
        <taxon>ecological metagenomes</taxon>
    </lineage>
</organism>
<accession>A0A644VPF8</accession>
<dbReference type="CDD" id="cd06261">
    <property type="entry name" value="TM_PBP2"/>
    <property type="match status" value="1"/>
</dbReference>
<feature type="domain" description="ABC transmembrane type-1" evidence="8">
    <location>
        <begin position="99"/>
        <end position="289"/>
    </location>
</feature>
<keyword evidence="2" id="KW-0813">Transport</keyword>
<evidence type="ECO:0000256" key="4">
    <source>
        <dbReference type="ARBA" id="ARBA00022692"/>
    </source>
</evidence>
<dbReference type="PANTHER" id="PTHR43386:SF1">
    <property type="entry name" value="D,D-DIPEPTIDE TRANSPORT SYSTEM PERMEASE PROTEIN DDPC-RELATED"/>
    <property type="match status" value="1"/>
</dbReference>
<dbReference type="GO" id="GO:0055085">
    <property type="term" value="P:transmembrane transport"/>
    <property type="evidence" value="ECO:0007669"/>
    <property type="project" value="InterPro"/>
</dbReference>
<dbReference type="GO" id="GO:0005886">
    <property type="term" value="C:plasma membrane"/>
    <property type="evidence" value="ECO:0007669"/>
    <property type="project" value="UniProtKB-SubCell"/>
</dbReference>
<keyword evidence="3" id="KW-1003">Cell membrane</keyword>
<dbReference type="InterPro" id="IPR025966">
    <property type="entry name" value="OppC_N"/>
</dbReference>
<evidence type="ECO:0000259" key="8">
    <source>
        <dbReference type="PROSITE" id="PS50928"/>
    </source>
</evidence>
<proteinExistence type="predicted"/>
<evidence type="ECO:0000313" key="9">
    <source>
        <dbReference type="EMBL" id="MPL93147.1"/>
    </source>
</evidence>
<dbReference type="PANTHER" id="PTHR43386">
    <property type="entry name" value="OLIGOPEPTIDE TRANSPORT SYSTEM PERMEASE PROTEIN APPC"/>
    <property type="match status" value="1"/>
</dbReference>
<comment type="subcellular location">
    <subcellularLocation>
        <location evidence="1">Cell membrane</location>
        <topology evidence="1">Multi-pass membrane protein</topology>
    </subcellularLocation>
</comment>
<evidence type="ECO:0000256" key="2">
    <source>
        <dbReference type="ARBA" id="ARBA00022448"/>
    </source>
</evidence>
<name>A0A644VPF8_9ZZZZ</name>
<dbReference type="Pfam" id="PF00528">
    <property type="entry name" value="BPD_transp_1"/>
    <property type="match status" value="1"/>
</dbReference>
<feature type="transmembrane region" description="Helical" evidence="7">
    <location>
        <begin position="148"/>
        <end position="174"/>
    </location>
</feature>
<feature type="transmembrane region" description="Helical" evidence="7">
    <location>
        <begin position="267"/>
        <end position="288"/>
    </location>
</feature>
<protein>
    <submittedName>
        <fullName evidence="9">Glutathione transport system permease protein GsiD</fullName>
    </submittedName>
</protein>
<evidence type="ECO:0000256" key="5">
    <source>
        <dbReference type="ARBA" id="ARBA00022989"/>
    </source>
</evidence>
<keyword evidence="4 7" id="KW-0812">Transmembrane</keyword>
<dbReference type="InterPro" id="IPR000515">
    <property type="entry name" value="MetI-like"/>
</dbReference>
<dbReference type="AlphaFoldDB" id="A0A644VPF8"/>
<keyword evidence="6 7" id="KW-0472">Membrane</keyword>
<dbReference type="InterPro" id="IPR050366">
    <property type="entry name" value="BP-dependent_transpt_permease"/>
</dbReference>
<dbReference type="InterPro" id="IPR035906">
    <property type="entry name" value="MetI-like_sf"/>
</dbReference>
<sequence length="301" mass="32856">MTTKELKATAAMEQGQNARVESFKKGWYKYSRNPLSMIGLIVVILVIVVALFAMQIAPYPKDAGITVKLNEAFSAPSAAHLAGTDEYGRDVFSRILIGTRSSLVIGLLVLAISVPFGVILGLIAGYYKGTIIELLILRVTELFMSIPPLILAMVICTMFSNGYLFAAIGIAVAWWPWYTRMTYNMVTSLSNELFIVYTQLSGVKMLKIIISEMLPNITSAIITKMSLDMGSIILTASSMSFVGLGVQPPEPSLGAMVSDGIAYLPEYWWLTLMPALMVVFIVLGFNLLGDGLTDVLSVEEK</sequence>
<evidence type="ECO:0000256" key="1">
    <source>
        <dbReference type="ARBA" id="ARBA00004651"/>
    </source>
</evidence>
<dbReference type="SUPFAM" id="SSF161098">
    <property type="entry name" value="MetI-like"/>
    <property type="match status" value="1"/>
</dbReference>
<evidence type="ECO:0000256" key="7">
    <source>
        <dbReference type="SAM" id="Phobius"/>
    </source>
</evidence>